<keyword evidence="2" id="KW-1185">Reference proteome</keyword>
<dbReference type="AlphaFoldDB" id="A0A1I2E4K5"/>
<protein>
    <submittedName>
        <fullName evidence="1">Uncharacterized protein</fullName>
    </submittedName>
</protein>
<dbReference type="EMBL" id="FONN01000008">
    <property type="protein sequence ID" value="SFE87657.1"/>
    <property type="molecule type" value="Genomic_DNA"/>
</dbReference>
<reference evidence="2" key="1">
    <citation type="submission" date="2016-10" db="EMBL/GenBank/DDBJ databases">
        <authorList>
            <person name="Varghese N."/>
            <person name="Submissions S."/>
        </authorList>
    </citation>
    <scope>NUCLEOTIDE SEQUENCE [LARGE SCALE GENOMIC DNA]</scope>
    <source>
        <strain evidence="2">CGMCC 1.10223</strain>
    </source>
</reference>
<organism evidence="1 2">
    <name type="scientific">Paenibacillus algorifonticola</name>
    <dbReference type="NCBI Taxonomy" id="684063"/>
    <lineage>
        <taxon>Bacteria</taxon>
        <taxon>Bacillati</taxon>
        <taxon>Bacillota</taxon>
        <taxon>Bacilli</taxon>
        <taxon>Bacillales</taxon>
        <taxon>Paenibacillaceae</taxon>
        <taxon>Paenibacillus</taxon>
    </lineage>
</organism>
<accession>A0A1I2E4K5</accession>
<name>A0A1I2E4K5_9BACL</name>
<gene>
    <name evidence="1" type="ORF">SAMN04487969_108172</name>
</gene>
<evidence type="ECO:0000313" key="2">
    <source>
        <dbReference type="Proteomes" id="UP000183410"/>
    </source>
</evidence>
<sequence>MLKMPKSAKGLPQPKLVSTRSWTAQIVRLSNEASGERYLLAACEQEERGIIEQQLRHGRLLLYFPTQRYNSN</sequence>
<evidence type="ECO:0000313" key="1">
    <source>
        <dbReference type="EMBL" id="SFE87657.1"/>
    </source>
</evidence>
<dbReference type="Proteomes" id="UP000183410">
    <property type="component" value="Unassembled WGS sequence"/>
</dbReference>
<proteinExistence type="predicted"/>